<feature type="signal peptide" evidence="1">
    <location>
        <begin position="1"/>
        <end position="19"/>
    </location>
</feature>
<dbReference type="Pfam" id="PF13648">
    <property type="entry name" value="Lipocalin_4"/>
    <property type="match status" value="1"/>
</dbReference>
<accession>A0ABS2CX47</accession>
<dbReference type="RefSeq" id="WP_187657812.1">
    <property type="nucleotide sequence ID" value="NZ_JACSOD020000469.1"/>
</dbReference>
<keyword evidence="1" id="KW-0732">Signal</keyword>
<protein>
    <submittedName>
        <fullName evidence="3">Lipocalin family protein</fullName>
    </submittedName>
</protein>
<name>A0ABS2CX47_9FLAO</name>
<gene>
    <name evidence="3" type="ORF">H9X54_007480</name>
</gene>
<sequence length="139" mass="15499">MKKLFLFALASIAILSSCSSDDSVKVTEDKLTKKWYYKSYQANGDTDAYDHLPCAKDYVEFLPNGSYTEFYINDCTPLETGSSTGSWVLEGNTVAVAIDGENYNGKITKLSDTQLQLTIRADYDDDGDEENVKVNFTNN</sequence>
<dbReference type="InterPro" id="IPR024311">
    <property type="entry name" value="Lipocalin-like"/>
</dbReference>
<evidence type="ECO:0000313" key="3">
    <source>
        <dbReference type="EMBL" id="MBM6499139.1"/>
    </source>
</evidence>
<dbReference type="EMBL" id="JACSOD020000469">
    <property type="protein sequence ID" value="MBM6499139.1"/>
    <property type="molecule type" value="Genomic_DNA"/>
</dbReference>
<reference evidence="3 4" key="1">
    <citation type="submission" date="2021-02" db="EMBL/GenBank/DDBJ databases">
        <authorList>
            <person name="Jung H.S."/>
            <person name="Chun B.H."/>
            <person name="Jeon C.O."/>
        </authorList>
    </citation>
    <scope>NUCLEOTIDE SEQUENCE [LARGE SCALE GENOMIC DNA]</scope>
    <source>
        <strain evidence="3 4">LMG 25203</strain>
    </source>
</reference>
<evidence type="ECO:0000259" key="2">
    <source>
        <dbReference type="Pfam" id="PF13648"/>
    </source>
</evidence>
<evidence type="ECO:0000256" key="1">
    <source>
        <dbReference type="SAM" id="SignalP"/>
    </source>
</evidence>
<organism evidence="3 4">
    <name type="scientific">Flavobacterium macrobrachii</name>
    <dbReference type="NCBI Taxonomy" id="591204"/>
    <lineage>
        <taxon>Bacteria</taxon>
        <taxon>Pseudomonadati</taxon>
        <taxon>Bacteroidota</taxon>
        <taxon>Flavobacteriia</taxon>
        <taxon>Flavobacteriales</taxon>
        <taxon>Flavobacteriaceae</taxon>
        <taxon>Flavobacterium</taxon>
    </lineage>
</organism>
<comment type="caution">
    <text evidence="3">The sequence shown here is derived from an EMBL/GenBank/DDBJ whole genome shotgun (WGS) entry which is preliminary data.</text>
</comment>
<evidence type="ECO:0000313" key="4">
    <source>
        <dbReference type="Proteomes" id="UP000759529"/>
    </source>
</evidence>
<feature type="domain" description="Lipocalin-like" evidence="2">
    <location>
        <begin position="31"/>
        <end position="117"/>
    </location>
</feature>
<keyword evidence="4" id="KW-1185">Reference proteome</keyword>
<feature type="chain" id="PRO_5046267643" evidence="1">
    <location>
        <begin position="20"/>
        <end position="139"/>
    </location>
</feature>
<proteinExistence type="predicted"/>
<dbReference type="PROSITE" id="PS51257">
    <property type="entry name" value="PROKAR_LIPOPROTEIN"/>
    <property type="match status" value="1"/>
</dbReference>
<dbReference type="Proteomes" id="UP000759529">
    <property type="component" value="Unassembled WGS sequence"/>
</dbReference>